<dbReference type="Proteomes" id="UP000008068">
    <property type="component" value="Unassembled WGS sequence"/>
</dbReference>
<dbReference type="EMBL" id="GL379812">
    <property type="protein sequence ID" value="EGT44215.1"/>
    <property type="molecule type" value="Genomic_DNA"/>
</dbReference>
<accession>G0MU59</accession>
<keyword evidence="1" id="KW-0812">Transmembrane</keyword>
<evidence type="ECO:0000313" key="2">
    <source>
        <dbReference type="EMBL" id="EGT44215.1"/>
    </source>
</evidence>
<dbReference type="Pfam" id="PF10318">
    <property type="entry name" value="7TM_GPCR_Srh"/>
    <property type="match status" value="1"/>
</dbReference>
<gene>
    <name evidence="2" type="ORF">CAEBREN_23881</name>
</gene>
<dbReference type="PANTHER" id="PTHR22941:SF2">
    <property type="entry name" value="SERPENTINE RECEPTOR, CLASS H-RELATED"/>
    <property type="match status" value="1"/>
</dbReference>
<dbReference type="STRING" id="135651.G0MU59"/>
<dbReference type="InParanoid" id="G0MU59"/>
<dbReference type="SUPFAM" id="SSF81321">
    <property type="entry name" value="Family A G protein-coupled receptor-like"/>
    <property type="match status" value="1"/>
</dbReference>
<dbReference type="FunCoup" id="G0MU59">
    <property type="interactions" value="6"/>
</dbReference>
<dbReference type="InterPro" id="IPR019422">
    <property type="entry name" value="7TM_GPCR_serpentine_rcpt_Srh"/>
</dbReference>
<feature type="transmembrane region" description="Helical" evidence="1">
    <location>
        <begin position="20"/>
        <end position="42"/>
    </location>
</feature>
<keyword evidence="1" id="KW-1133">Transmembrane helix</keyword>
<protein>
    <submittedName>
        <fullName evidence="2">Uncharacterized protein</fullName>
    </submittedName>
</protein>
<dbReference type="PANTHER" id="PTHR22941">
    <property type="entry name" value="SERPENTINE RECEPTOR"/>
    <property type="match status" value="1"/>
</dbReference>
<feature type="transmembrane region" description="Helical" evidence="1">
    <location>
        <begin position="196"/>
        <end position="221"/>
    </location>
</feature>
<sequence>MNYSCIPDVGYLDSPEFLSLALHINTGISTPIHLFGFYCILLKTTKQMKSAMWYLVNLHVWVVLFDYSFSFLTIPFLLLPFFAGHPLGILRYFGVSTLFQIVLVLVFLASKSKLKNLENFLNELQICLSQSQWFLRIDSIHFAHSLAKVTGNTGDELVGPRRYCFFNQNFHKLPCLPRSLYEADNFVLTEDITYHLIIFVSFCIVMAVKTLFFAFSLVWNGVQQLKQKTLSHKTFQLHKSFMIALGTQVTVPLALLAIPGIYLWMAMINDYYNQAYTHISVTMLSMHGFTSSFVMILAHRPYRTALLDIGRRKRKVSSEESSRKGIQYHHRNLSAVNE</sequence>
<keyword evidence="1" id="KW-0472">Membrane</keyword>
<feature type="transmembrane region" description="Helical" evidence="1">
    <location>
        <begin position="54"/>
        <end position="83"/>
    </location>
</feature>
<organism evidence="3">
    <name type="scientific">Caenorhabditis brenneri</name>
    <name type="common">Nematode worm</name>
    <dbReference type="NCBI Taxonomy" id="135651"/>
    <lineage>
        <taxon>Eukaryota</taxon>
        <taxon>Metazoa</taxon>
        <taxon>Ecdysozoa</taxon>
        <taxon>Nematoda</taxon>
        <taxon>Chromadorea</taxon>
        <taxon>Rhabditida</taxon>
        <taxon>Rhabditina</taxon>
        <taxon>Rhabditomorpha</taxon>
        <taxon>Rhabditoidea</taxon>
        <taxon>Rhabditidae</taxon>
        <taxon>Peloderinae</taxon>
        <taxon>Caenorhabditis</taxon>
    </lineage>
</organism>
<feature type="transmembrane region" description="Helical" evidence="1">
    <location>
        <begin position="241"/>
        <end position="264"/>
    </location>
</feature>
<dbReference type="HOGENOM" id="CLU_042960_1_1_1"/>
<feature type="transmembrane region" description="Helical" evidence="1">
    <location>
        <begin position="276"/>
        <end position="298"/>
    </location>
</feature>
<dbReference type="AlphaFoldDB" id="G0MU59"/>
<keyword evidence="3" id="KW-1185">Reference proteome</keyword>
<feature type="transmembrane region" description="Helical" evidence="1">
    <location>
        <begin position="89"/>
        <end position="109"/>
    </location>
</feature>
<dbReference type="InterPro" id="IPR053220">
    <property type="entry name" value="Nematode_rcpt-like_serp_H"/>
</dbReference>
<evidence type="ECO:0000256" key="1">
    <source>
        <dbReference type="SAM" id="Phobius"/>
    </source>
</evidence>
<name>G0MU59_CAEBE</name>
<evidence type="ECO:0000313" key="3">
    <source>
        <dbReference type="Proteomes" id="UP000008068"/>
    </source>
</evidence>
<dbReference type="eggNOG" id="ENOG502RT6X">
    <property type="taxonomic scope" value="Eukaryota"/>
</dbReference>
<proteinExistence type="predicted"/>
<reference evidence="3" key="1">
    <citation type="submission" date="2011-07" db="EMBL/GenBank/DDBJ databases">
        <authorList>
            <consortium name="Caenorhabditis brenneri Sequencing and Analysis Consortium"/>
            <person name="Wilson R.K."/>
        </authorList>
    </citation>
    <scope>NUCLEOTIDE SEQUENCE [LARGE SCALE GENOMIC DNA]</scope>
    <source>
        <strain evidence="3">PB2801</strain>
    </source>
</reference>